<evidence type="ECO:0000256" key="1">
    <source>
        <dbReference type="ARBA" id="ARBA00022448"/>
    </source>
</evidence>
<dbReference type="PANTHER" id="PTHR42734">
    <property type="entry name" value="METAL TRANSPORT SYSTEM ATP-BINDING PROTEIN TM_0124-RELATED"/>
    <property type="match status" value="1"/>
</dbReference>
<evidence type="ECO:0000256" key="2">
    <source>
        <dbReference type="ARBA" id="ARBA00022741"/>
    </source>
</evidence>
<dbReference type="KEGG" id="gyu:FE374_09225"/>
<dbReference type="GO" id="GO:0016887">
    <property type="term" value="F:ATP hydrolysis activity"/>
    <property type="evidence" value="ECO:0007669"/>
    <property type="project" value="InterPro"/>
</dbReference>
<organism evidence="6 7">
    <name type="scientific">Georgenia yuyongxinii</name>
    <dbReference type="NCBI Taxonomy" id="2589797"/>
    <lineage>
        <taxon>Bacteria</taxon>
        <taxon>Bacillati</taxon>
        <taxon>Actinomycetota</taxon>
        <taxon>Actinomycetes</taxon>
        <taxon>Micrococcales</taxon>
        <taxon>Bogoriellaceae</taxon>
        <taxon>Georgenia</taxon>
    </lineage>
</organism>
<keyword evidence="1" id="KW-0813">Transport</keyword>
<keyword evidence="2" id="KW-0547">Nucleotide-binding</keyword>
<dbReference type="RefSeq" id="WP_139928442.1">
    <property type="nucleotide sequence ID" value="NZ_CP040915.1"/>
</dbReference>
<dbReference type="Gene3D" id="3.40.50.300">
    <property type="entry name" value="P-loop containing nucleotide triphosphate hydrolases"/>
    <property type="match status" value="1"/>
</dbReference>
<dbReference type="Proteomes" id="UP000314616">
    <property type="component" value="Chromosome"/>
</dbReference>
<dbReference type="InterPro" id="IPR027417">
    <property type="entry name" value="P-loop_NTPase"/>
</dbReference>
<dbReference type="InterPro" id="IPR003439">
    <property type="entry name" value="ABC_transporter-like_ATP-bd"/>
</dbReference>
<proteinExistence type="predicted"/>
<gene>
    <name evidence="6" type="ORF">FE374_09225</name>
</gene>
<evidence type="ECO:0000313" key="7">
    <source>
        <dbReference type="Proteomes" id="UP000314616"/>
    </source>
</evidence>
<dbReference type="SUPFAM" id="SSF52540">
    <property type="entry name" value="P-loop containing nucleoside triphosphate hydrolases"/>
    <property type="match status" value="1"/>
</dbReference>
<feature type="compositionally biased region" description="Basic and acidic residues" evidence="4">
    <location>
        <begin position="248"/>
        <end position="260"/>
    </location>
</feature>
<dbReference type="SMART" id="SM00382">
    <property type="entry name" value="AAA"/>
    <property type="match status" value="1"/>
</dbReference>
<dbReference type="GO" id="GO:0005524">
    <property type="term" value="F:ATP binding"/>
    <property type="evidence" value="ECO:0007669"/>
    <property type="project" value="UniProtKB-KW"/>
</dbReference>
<dbReference type="OrthoDB" id="5296765at2"/>
<dbReference type="PROSITE" id="PS00211">
    <property type="entry name" value="ABC_TRANSPORTER_1"/>
    <property type="match status" value="1"/>
</dbReference>
<dbReference type="Pfam" id="PF00005">
    <property type="entry name" value="ABC_tran"/>
    <property type="match status" value="1"/>
</dbReference>
<dbReference type="InterPro" id="IPR003593">
    <property type="entry name" value="AAA+_ATPase"/>
</dbReference>
<feature type="domain" description="ABC transporter" evidence="5">
    <location>
        <begin position="22"/>
        <end position="255"/>
    </location>
</feature>
<protein>
    <submittedName>
        <fullName evidence="6">ATP-binding cassette domain-containing protein</fullName>
    </submittedName>
</protein>
<evidence type="ECO:0000259" key="5">
    <source>
        <dbReference type="PROSITE" id="PS50893"/>
    </source>
</evidence>
<dbReference type="AlphaFoldDB" id="A0A5B8C3D2"/>
<dbReference type="InterPro" id="IPR050153">
    <property type="entry name" value="Metal_Ion_Import_ABC"/>
</dbReference>
<dbReference type="InterPro" id="IPR017871">
    <property type="entry name" value="ABC_transporter-like_CS"/>
</dbReference>
<name>A0A5B8C3D2_9MICO</name>
<feature type="region of interest" description="Disordered" evidence="4">
    <location>
        <begin position="236"/>
        <end position="274"/>
    </location>
</feature>
<dbReference type="PROSITE" id="PS50893">
    <property type="entry name" value="ABC_TRANSPORTER_2"/>
    <property type="match status" value="1"/>
</dbReference>
<evidence type="ECO:0000256" key="4">
    <source>
        <dbReference type="SAM" id="MobiDB-lite"/>
    </source>
</evidence>
<sequence>MRVTTHRPRPTQAPPATAAAPVRTLDLSVVLGSSTILRGIDLTIPAGETVALLGANGSGKSTLVKSLVGVVPIANGRAELFGADVTSRRVPWARVGYVPQRLTAAGGVPATALEVVSSGVLHGRRLRLRAGARARALAALDQVGLADRAHDGVHVFSGGQQQRVLIARALVREPELLILDEPLAGIDRRSKEALAGTLTDLRARGTTMLIVLHELGELAGLVQRAVVLRHGRVVHDGAPPRAAQGHDAAGHDHVHAHEDQADPGTRSPDLKVEW</sequence>
<evidence type="ECO:0000256" key="3">
    <source>
        <dbReference type="ARBA" id="ARBA00022840"/>
    </source>
</evidence>
<keyword evidence="3 6" id="KW-0067">ATP-binding</keyword>
<accession>A0A5B8C3D2</accession>
<evidence type="ECO:0000313" key="6">
    <source>
        <dbReference type="EMBL" id="QDC24768.1"/>
    </source>
</evidence>
<dbReference type="EMBL" id="CP040915">
    <property type="protein sequence ID" value="QDC24768.1"/>
    <property type="molecule type" value="Genomic_DNA"/>
</dbReference>
<reference evidence="6 7" key="1">
    <citation type="submission" date="2019-05" db="EMBL/GenBank/DDBJ databases">
        <title>Georgenia *** sp. nov., and Georgenia *** sp. nov., isolated from the intestinal contents of plateau pika (Ochotona curzoniae) in the Qinghai-Tibet plateau of China.</title>
        <authorList>
            <person name="Tian Z."/>
        </authorList>
    </citation>
    <scope>NUCLEOTIDE SEQUENCE [LARGE SCALE GENOMIC DNA]</scope>
    <source>
        <strain evidence="6 7">Z443</strain>
    </source>
</reference>